<organism evidence="4 5">
    <name type="scientific">Desulfoluna limicola</name>
    <dbReference type="NCBI Taxonomy" id="2810562"/>
    <lineage>
        <taxon>Bacteria</taxon>
        <taxon>Pseudomonadati</taxon>
        <taxon>Thermodesulfobacteriota</taxon>
        <taxon>Desulfobacteria</taxon>
        <taxon>Desulfobacterales</taxon>
        <taxon>Desulfolunaceae</taxon>
        <taxon>Desulfoluna</taxon>
    </lineage>
</organism>
<dbReference type="SUPFAM" id="SSF53927">
    <property type="entry name" value="Cytidine deaminase-like"/>
    <property type="match status" value="1"/>
</dbReference>
<dbReference type="InterPro" id="IPR016193">
    <property type="entry name" value="Cytidine_deaminase-like"/>
</dbReference>
<proteinExistence type="predicted"/>
<gene>
    <name evidence="4" type="primary">tadA_2</name>
    <name evidence="4" type="ORF">DSLASN_36140</name>
</gene>
<dbReference type="PANTHER" id="PTHR11079:SF179">
    <property type="entry name" value="TRNA(ADENINE(34)) DEAMINASE, CHLOROPLASTIC"/>
    <property type="match status" value="1"/>
</dbReference>
<name>A0ABM7PKA1_9BACT</name>
<keyword evidence="2" id="KW-0862">Zinc</keyword>
<dbReference type="EMBL" id="AP024488">
    <property type="protein sequence ID" value="BCS97982.1"/>
    <property type="molecule type" value="Genomic_DNA"/>
</dbReference>
<dbReference type="InterPro" id="IPR002125">
    <property type="entry name" value="CMP_dCMP_dom"/>
</dbReference>
<protein>
    <submittedName>
        <fullName evidence="4">tRNA-specific adenosine deaminase</fullName>
    </submittedName>
</protein>
<evidence type="ECO:0000259" key="3">
    <source>
        <dbReference type="PROSITE" id="PS51747"/>
    </source>
</evidence>
<dbReference type="InterPro" id="IPR016192">
    <property type="entry name" value="APOBEC/CMP_deaminase_Zn-bd"/>
</dbReference>
<sequence>MTVCDNEDVRWMGVALKEAEAALDGGDFPVGCIVVAGGGVVASGRRSGTADGPGNELDHAEVTALRRLMESGGLSEGVSATLYCTMEPCLMCFGAILLSGVSRVVWAYEDAMGGGASCDLASVGPLYRDSGVEVRGRVLRGESLALFKSFFSNPRNGYWKGSFLERYTLDAV</sequence>
<reference evidence="4 5" key="1">
    <citation type="submission" date="2021-02" db="EMBL/GenBank/DDBJ databases">
        <title>Complete genome of Desulfoluna sp. strain ASN36.</title>
        <authorList>
            <person name="Takahashi A."/>
            <person name="Kojima H."/>
            <person name="Fukui M."/>
        </authorList>
    </citation>
    <scope>NUCLEOTIDE SEQUENCE [LARGE SCALE GENOMIC DNA]</scope>
    <source>
        <strain evidence="4 5">ASN36</strain>
    </source>
</reference>
<keyword evidence="1" id="KW-0479">Metal-binding</keyword>
<accession>A0ABM7PKA1</accession>
<dbReference type="PROSITE" id="PS00903">
    <property type="entry name" value="CYT_DCMP_DEAMINASES_1"/>
    <property type="match status" value="1"/>
</dbReference>
<evidence type="ECO:0000313" key="5">
    <source>
        <dbReference type="Proteomes" id="UP001320148"/>
    </source>
</evidence>
<dbReference type="Pfam" id="PF00383">
    <property type="entry name" value="dCMP_cyt_deam_1"/>
    <property type="match status" value="1"/>
</dbReference>
<dbReference type="Gene3D" id="3.40.140.10">
    <property type="entry name" value="Cytidine Deaminase, domain 2"/>
    <property type="match status" value="1"/>
</dbReference>
<feature type="domain" description="CMP/dCMP-type deaminase" evidence="3">
    <location>
        <begin position="6"/>
        <end position="118"/>
    </location>
</feature>
<dbReference type="CDD" id="cd01285">
    <property type="entry name" value="nucleoside_deaminase"/>
    <property type="match status" value="1"/>
</dbReference>
<dbReference type="RefSeq" id="WP_236889392.1">
    <property type="nucleotide sequence ID" value="NZ_AP024488.1"/>
</dbReference>
<evidence type="ECO:0000256" key="1">
    <source>
        <dbReference type="ARBA" id="ARBA00022723"/>
    </source>
</evidence>
<dbReference type="PROSITE" id="PS51747">
    <property type="entry name" value="CYT_DCMP_DEAMINASES_2"/>
    <property type="match status" value="1"/>
</dbReference>
<dbReference type="PANTHER" id="PTHR11079">
    <property type="entry name" value="CYTOSINE DEAMINASE FAMILY MEMBER"/>
    <property type="match status" value="1"/>
</dbReference>
<dbReference type="Proteomes" id="UP001320148">
    <property type="component" value="Chromosome"/>
</dbReference>
<evidence type="ECO:0000313" key="4">
    <source>
        <dbReference type="EMBL" id="BCS97982.1"/>
    </source>
</evidence>
<keyword evidence="5" id="KW-1185">Reference proteome</keyword>
<evidence type="ECO:0000256" key="2">
    <source>
        <dbReference type="ARBA" id="ARBA00022833"/>
    </source>
</evidence>